<name>A0A395JEN3_9GAMM</name>
<reference evidence="2 3" key="1">
    <citation type="submission" date="2018-06" db="EMBL/GenBank/DDBJ databases">
        <title>Genomic Encyclopedia of Type Strains, Phase IV (KMG-IV): sequencing the most valuable type-strain genomes for metagenomic binning, comparative biology and taxonomic classification.</title>
        <authorList>
            <person name="Goeker M."/>
        </authorList>
    </citation>
    <scope>NUCLEOTIDE SEQUENCE [LARGE SCALE GENOMIC DNA]</scope>
    <source>
        <strain evidence="2 3">DSM 24032</strain>
    </source>
</reference>
<comment type="caution">
    <text evidence="2">The sequence shown here is derived from an EMBL/GenBank/DDBJ whole genome shotgun (WGS) entry which is preliminary data.</text>
</comment>
<accession>A0A395JEN3</accession>
<gene>
    <name evidence="2" type="ORF">DFR28_1163</name>
</gene>
<organism evidence="2 3">
    <name type="scientific">Arenicella xantha</name>
    <dbReference type="NCBI Taxonomy" id="644221"/>
    <lineage>
        <taxon>Bacteria</taxon>
        <taxon>Pseudomonadati</taxon>
        <taxon>Pseudomonadota</taxon>
        <taxon>Gammaproteobacteria</taxon>
        <taxon>Arenicellales</taxon>
        <taxon>Arenicellaceae</taxon>
        <taxon>Arenicella</taxon>
    </lineage>
</organism>
<dbReference type="RefSeq" id="WP_113956040.1">
    <property type="nucleotide sequence ID" value="NZ_QNRT01000016.1"/>
</dbReference>
<sequence>MRQATVSIFLLVSNCAVHAGLLEEDFQRHYDLVAIVAVDSESQEYQDAYNVTVESVVYRYGEDIDAVDNYQPTNIVAGDQVVLVRYGIRKLKKVEEAEDNKRKTKRVESIRQDGCNLSKKFSVGKRLRLFSVEVEPGFYKNNACRLTTTLDENT</sequence>
<keyword evidence="3" id="KW-1185">Reference proteome</keyword>
<protein>
    <submittedName>
        <fullName evidence="2">Uncharacterized protein</fullName>
    </submittedName>
</protein>
<proteinExistence type="predicted"/>
<dbReference type="EMBL" id="QNRT01000016">
    <property type="protein sequence ID" value="RBP46992.1"/>
    <property type="molecule type" value="Genomic_DNA"/>
</dbReference>
<dbReference type="Proteomes" id="UP000253083">
    <property type="component" value="Unassembled WGS sequence"/>
</dbReference>
<evidence type="ECO:0000313" key="2">
    <source>
        <dbReference type="EMBL" id="RBP46992.1"/>
    </source>
</evidence>
<evidence type="ECO:0000256" key="1">
    <source>
        <dbReference type="SAM" id="SignalP"/>
    </source>
</evidence>
<feature type="chain" id="PRO_5017194579" evidence="1">
    <location>
        <begin position="20"/>
        <end position="154"/>
    </location>
</feature>
<dbReference type="InParanoid" id="A0A395JEN3"/>
<evidence type="ECO:0000313" key="3">
    <source>
        <dbReference type="Proteomes" id="UP000253083"/>
    </source>
</evidence>
<feature type="signal peptide" evidence="1">
    <location>
        <begin position="1"/>
        <end position="19"/>
    </location>
</feature>
<dbReference type="AlphaFoldDB" id="A0A395JEN3"/>
<keyword evidence="1" id="KW-0732">Signal</keyword>